<evidence type="ECO:0000256" key="6">
    <source>
        <dbReference type="HAMAP-Rule" id="MF_01659"/>
    </source>
</evidence>
<dbReference type="HAMAP" id="MF_01659">
    <property type="entry name" value="MenD"/>
    <property type="match status" value="1"/>
</dbReference>
<dbReference type="GO" id="GO:0009234">
    <property type="term" value="P:menaquinone biosynthetic process"/>
    <property type="evidence" value="ECO:0007669"/>
    <property type="project" value="UniProtKB-UniRule"/>
</dbReference>
<dbReference type="EC" id="2.2.1.9" evidence="6"/>
<dbReference type="InterPro" id="IPR029061">
    <property type="entry name" value="THDP-binding"/>
</dbReference>
<dbReference type="InterPro" id="IPR011766">
    <property type="entry name" value="TPP_enzyme_TPP-bd"/>
</dbReference>
<dbReference type="CDD" id="cd07037">
    <property type="entry name" value="TPP_PYR_MenD"/>
    <property type="match status" value="1"/>
</dbReference>
<comment type="catalytic activity">
    <reaction evidence="6">
        <text>isochorismate + 2-oxoglutarate + H(+) = 5-enolpyruvoyl-6-hydroxy-2-succinyl-cyclohex-3-ene-1-carboxylate + CO2</text>
        <dbReference type="Rhea" id="RHEA:25593"/>
        <dbReference type="ChEBI" id="CHEBI:15378"/>
        <dbReference type="ChEBI" id="CHEBI:16526"/>
        <dbReference type="ChEBI" id="CHEBI:16810"/>
        <dbReference type="ChEBI" id="CHEBI:29780"/>
        <dbReference type="ChEBI" id="CHEBI:58818"/>
        <dbReference type="EC" id="2.2.1.9"/>
    </reaction>
</comment>
<dbReference type="InterPro" id="IPR004433">
    <property type="entry name" value="MenaQ_synth_MenD"/>
</dbReference>
<dbReference type="CDD" id="cd02009">
    <property type="entry name" value="TPP_SHCHC_synthase"/>
    <property type="match status" value="1"/>
</dbReference>
<dbReference type="InterPro" id="IPR012001">
    <property type="entry name" value="Thiamin_PyroP_enz_TPP-bd_dom"/>
</dbReference>
<evidence type="ECO:0000256" key="1">
    <source>
        <dbReference type="ARBA" id="ARBA00022679"/>
    </source>
</evidence>
<dbReference type="RefSeq" id="WP_187975749.1">
    <property type="nucleotide sequence ID" value="NZ_CP046884.1"/>
</dbReference>
<evidence type="ECO:0000256" key="4">
    <source>
        <dbReference type="ARBA" id="ARBA00023052"/>
    </source>
</evidence>
<dbReference type="KEGG" id="cpoy:GP475_02040"/>
<sequence>MSQPPAFELAHHVIRRCLDAEVRDVVLCPGSRNSPLSFALTQYPELRLHVRVDERSASFLALGLSRVTRRPVPVVMTSGTAVAECLAAVVEAAHSHQRLVVLSADRPSRLVGTGASQTITQLGLFSSVIPSHQIETAQDTHRIPDIIQAAGAGPTHLNIAFDTPLLPTELAPREDTQPRLAPTPLPPQVWDHGEVCIDLRRRPLVISGDEAWEIEELADLPTLAEPTAPAPFHPVHPAAAGLLRKGSISQGEYQVDTRPEQVIVVGHPTLHRDVLALISDSDIDVICLSQTAQFTDLGRQASAYGTRVRTVGAVDKQWQKICHAASDLAADTIRQLLAEPEYGFHGVHVAAAISDGLGVGDTLFVGASNPVRDLSLVGLPFGGVPTYSPRGAAGIDGSISQAVGIALATQALAPTDLRAPRTIAYLGDLTFLHDINGLAIGPTEPHPENLTLVVANDGGGGIFESLESGAPGLREHFERVVATPTQVDIAALCQGYQVHYRRVENLEELLQALADSVDYSPGMEVIEVMTSRAGRRAFHEAIRQKLG</sequence>
<dbReference type="SUPFAM" id="SSF52518">
    <property type="entry name" value="Thiamin diphosphate-binding fold (THDP-binding)"/>
    <property type="match status" value="2"/>
</dbReference>
<name>A0A7H0SS38_9CORY</name>
<evidence type="ECO:0000256" key="3">
    <source>
        <dbReference type="ARBA" id="ARBA00022842"/>
    </source>
</evidence>
<gene>
    <name evidence="6" type="primary">menD</name>
    <name evidence="9" type="ORF">GP475_02040</name>
</gene>
<keyword evidence="1 6" id="KW-0808">Transferase</keyword>
<comment type="similarity">
    <text evidence="6">Belongs to the TPP enzyme family. MenD subfamily.</text>
</comment>
<comment type="cofactor">
    <cofactor evidence="6">
        <name>Mg(2+)</name>
        <dbReference type="ChEBI" id="CHEBI:18420"/>
    </cofactor>
    <cofactor evidence="6">
        <name>Mn(2+)</name>
        <dbReference type="ChEBI" id="CHEBI:29035"/>
    </cofactor>
</comment>
<protein>
    <recommendedName>
        <fullName evidence="6">2-succinyl-5-enolpyruvyl-6-hydroxy-3-cyclohexene-1-carboxylate synthase</fullName>
        <shortName evidence="6">SEPHCHC synthase</shortName>
        <ecNumber evidence="6">2.2.1.9</ecNumber>
    </recommendedName>
    <alternativeName>
        <fullName evidence="6">Menaquinone biosynthesis protein MenD</fullName>
    </alternativeName>
</protein>
<keyword evidence="6" id="KW-0474">Menaquinone biosynthesis</keyword>
<dbReference type="NCBIfam" id="TIGR00173">
    <property type="entry name" value="menD"/>
    <property type="match status" value="1"/>
</dbReference>
<dbReference type="Proteomes" id="UP000516320">
    <property type="component" value="Chromosome"/>
</dbReference>
<evidence type="ECO:0000259" key="7">
    <source>
        <dbReference type="Pfam" id="PF02775"/>
    </source>
</evidence>
<dbReference type="GO" id="GO:0000287">
    <property type="term" value="F:magnesium ion binding"/>
    <property type="evidence" value="ECO:0007669"/>
    <property type="project" value="UniProtKB-UniRule"/>
</dbReference>
<comment type="function">
    <text evidence="6">Catalyzes the thiamine diphosphate-dependent decarboxylation of 2-oxoglutarate and the subsequent addition of the resulting succinic semialdehyde-thiamine pyrophosphate anion to isochorismate to yield 2-succinyl-5-enolpyruvyl-6-hydroxy-3-cyclohexene-1-carboxylate (SEPHCHC).</text>
</comment>
<dbReference type="GO" id="GO:0070204">
    <property type="term" value="F:2-succinyl-5-enolpyruvyl-6-hydroxy-3-cyclohexene-1-carboxylic-acid synthase activity"/>
    <property type="evidence" value="ECO:0007669"/>
    <property type="project" value="UniProtKB-UniRule"/>
</dbReference>
<comment type="subunit">
    <text evidence="6">Homodimer.</text>
</comment>
<dbReference type="Pfam" id="PF02775">
    <property type="entry name" value="TPP_enzyme_C"/>
    <property type="match status" value="1"/>
</dbReference>
<keyword evidence="10" id="KW-1185">Reference proteome</keyword>
<feature type="domain" description="Thiamine pyrophosphate enzyme TPP-binding" evidence="7">
    <location>
        <begin position="398"/>
        <end position="527"/>
    </location>
</feature>
<feature type="domain" description="Thiamine pyrophosphate enzyme N-terminal TPP-binding" evidence="8">
    <location>
        <begin position="9"/>
        <end position="122"/>
    </location>
</feature>
<proteinExistence type="inferred from homology"/>
<keyword evidence="2 6" id="KW-0479">Metal-binding</keyword>
<keyword evidence="5 6" id="KW-0464">Manganese</keyword>
<dbReference type="PANTHER" id="PTHR42916">
    <property type="entry name" value="2-SUCCINYL-5-ENOLPYRUVYL-6-HYDROXY-3-CYCLOHEXENE-1-CARBOXYLATE SYNTHASE"/>
    <property type="match status" value="1"/>
</dbReference>
<dbReference type="Gene3D" id="3.40.50.1220">
    <property type="entry name" value="TPP-binding domain"/>
    <property type="match status" value="1"/>
</dbReference>
<dbReference type="EMBL" id="CP046884">
    <property type="protein sequence ID" value="QNQ91363.1"/>
    <property type="molecule type" value="Genomic_DNA"/>
</dbReference>
<keyword evidence="4 6" id="KW-0786">Thiamine pyrophosphate</keyword>
<accession>A0A7H0SS38</accession>
<dbReference type="Gene3D" id="3.40.50.970">
    <property type="match status" value="2"/>
</dbReference>
<dbReference type="PIRSF" id="PIRSF004983">
    <property type="entry name" value="MenD"/>
    <property type="match status" value="1"/>
</dbReference>
<evidence type="ECO:0000313" key="10">
    <source>
        <dbReference type="Proteomes" id="UP000516320"/>
    </source>
</evidence>
<evidence type="ECO:0000256" key="5">
    <source>
        <dbReference type="ARBA" id="ARBA00023211"/>
    </source>
</evidence>
<dbReference type="AlphaFoldDB" id="A0A7H0SS38"/>
<dbReference type="GO" id="GO:0030976">
    <property type="term" value="F:thiamine pyrophosphate binding"/>
    <property type="evidence" value="ECO:0007669"/>
    <property type="project" value="UniProtKB-UniRule"/>
</dbReference>
<dbReference type="Pfam" id="PF02776">
    <property type="entry name" value="TPP_enzyme_N"/>
    <property type="match status" value="1"/>
</dbReference>
<evidence type="ECO:0000313" key="9">
    <source>
        <dbReference type="EMBL" id="QNQ91363.1"/>
    </source>
</evidence>
<dbReference type="GO" id="GO:0030145">
    <property type="term" value="F:manganese ion binding"/>
    <property type="evidence" value="ECO:0007669"/>
    <property type="project" value="UniProtKB-UniRule"/>
</dbReference>
<dbReference type="PANTHER" id="PTHR42916:SF1">
    <property type="entry name" value="PROTEIN PHYLLO, CHLOROPLASTIC"/>
    <property type="match status" value="1"/>
</dbReference>
<comment type="cofactor">
    <cofactor evidence="6">
        <name>thiamine diphosphate</name>
        <dbReference type="ChEBI" id="CHEBI:58937"/>
    </cofactor>
    <text evidence="6">Binds 1 thiamine pyrophosphate per subunit.</text>
</comment>
<reference evidence="9 10" key="1">
    <citation type="submission" date="2019-12" db="EMBL/GenBank/DDBJ databases">
        <title>Corynebacterium sp. nov., isolated from feces of the Anser Albifrons in China.</title>
        <authorList>
            <person name="Liu Q."/>
        </authorList>
    </citation>
    <scope>NUCLEOTIDE SEQUENCE [LARGE SCALE GENOMIC DNA]</scope>
    <source>
        <strain evidence="9 10">4H37-19</strain>
    </source>
</reference>
<keyword evidence="3 6" id="KW-0460">Magnesium</keyword>
<comment type="pathway">
    <text evidence="6">Quinol/quinone metabolism; menaquinone biosynthesis.</text>
</comment>
<dbReference type="UniPathway" id="UPA00079"/>
<comment type="pathway">
    <text evidence="6">Quinol/quinone metabolism; 1,4-dihydroxy-2-naphthoate biosynthesis; 1,4-dihydroxy-2-naphthoate from chorismate: step 2/7.</text>
</comment>
<dbReference type="UniPathway" id="UPA01057">
    <property type="reaction ID" value="UER00164"/>
</dbReference>
<organism evidence="9 10">
    <name type="scientific">Corynebacterium poyangense</name>
    <dbReference type="NCBI Taxonomy" id="2684405"/>
    <lineage>
        <taxon>Bacteria</taxon>
        <taxon>Bacillati</taxon>
        <taxon>Actinomycetota</taxon>
        <taxon>Actinomycetes</taxon>
        <taxon>Mycobacteriales</taxon>
        <taxon>Corynebacteriaceae</taxon>
        <taxon>Corynebacterium</taxon>
    </lineage>
</organism>
<evidence type="ECO:0000256" key="2">
    <source>
        <dbReference type="ARBA" id="ARBA00022723"/>
    </source>
</evidence>
<evidence type="ECO:0000259" key="8">
    <source>
        <dbReference type="Pfam" id="PF02776"/>
    </source>
</evidence>